<dbReference type="OrthoDB" id="10006218at2759"/>
<keyword evidence="2" id="KW-1185">Reference proteome</keyword>
<proteinExistence type="predicted"/>
<dbReference type="EMBL" id="CAKKNE010000004">
    <property type="protein sequence ID" value="CAH0375021.1"/>
    <property type="molecule type" value="Genomic_DNA"/>
</dbReference>
<evidence type="ECO:0000313" key="2">
    <source>
        <dbReference type="Proteomes" id="UP000789595"/>
    </source>
</evidence>
<dbReference type="Proteomes" id="UP000789595">
    <property type="component" value="Unassembled WGS sequence"/>
</dbReference>
<gene>
    <name evidence="1" type="ORF">PECAL_4P23390</name>
</gene>
<sequence length="165" mass="18702">MPARRRILVDVGGNQWLGSPKALLDHYLAAGAPFDEAHIFEPNGLDGAPSTYYNTTIHVHRTAVDVGTRDENDILQWLQNTAREDFVALKFDVDNDFSLGPTMEWGFLADLLRRPEALALVDELFVELHFYAPSLRWVHPTHSMKQAFDVLRQLRACGLPVHAWP</sequence>
<dbReference type="AlphaFoldDB" id="A0A8J2SQ59"/>
<evidence type="ECO:0000313" key="1">
    <source>
        <dbReference type="EMBL" id="CAH0375021.1"/>
    </source>
</evidence>
<organism evidence="1 2">
    <name type="scientific">Pelagomonas calceolata</name>
    <dbReference type="NCBI Taxonomy" id="35677"/>
    <lineage>
        <taxon>Eukaryota</taxon>
        <taxon>Sar</taxon>
        <taxon>Stramenopiles</taxon>
        <taxon>Ochrophyta</taxon>
        <taxon>Pelagophyceae</taxon>
        <taxon>Pelagomonadales</taxon>
        <taxon>Pelagomonadaceae</taxon>
        <taxon>Pelagomonas</taxon>
    </lineage>
</organism>
<reference evidence="1" key="1">
    <citation type="submission" date="2021-11" db="EMBL/GenBank/DDBJ databases">
        <authorList>
            <consortium name="Genoscope - CEA"/>
            <person name="William W."/>
        </authorList>
    </citation>
    <scope>NUCLEOTIDE SEQUENCE</scope>
</reference>
<comment type="caution">
    <text evidence="1">The sequence shown here is derived from an EMBL/GenBank/DDBJ whole genome shotgun (WGS) entry which is preliminary data.</text>
</comment>
<protein>
    <submittedName>
        <fullName evidence="1">Uncharacterized protein</fullName>
    </submittedName>
</protein>
<accession>A0A8J2SQ59</accession>
<name>A0A8J2SQ59_9STRA</name>